<name>A0ABS2AJQ1_9ACTN</name>
<organism evidence="2 3">
    <name type="scientific">Paractinoplanes ovalisporus</name>
    <dbReference type="NCBI Taxonomy" id="2810368"/>
    <lineage>
        <taxon>Bacteria</taxon>
        <taxon>Bacillati</taxon>
        <taxon>Actinomycetota</taxon>
        <taxon>Actinomycetes</taxon>
        <taxon>Micromonosporales</taxon>
        <taxon>Micromonosporaceae</taxon>
        <taxon>Paractinoplanes</taxon>
    </lineage>
</organism>
<gene>
    <name evidence="2" type="ORF">JIG36_28375</name>
</gene>
<dbReference type="Pfam" id="PF12770">
    <property type="entry name" value="CHAT"/>
    <property type="match status" value="1"/>
</dbReference>
<evidence type="ECO:0000313" key="3">
    <source>
        <dbReference type="Proteomes" id="UP000632138"/>
    </source>
</evidence>
<proteinExistence type="predicted"/>
<keyword evidence="3" id="KW-1185">Reference proteome</keyword>
<evidence type="ECO:0000259" key="1">
    <source>
        <dbReference type="Pfam" id="PF12770"/>
    </source>
</evidence>
<sequence length="383" mass="41163">MIAYAGGTFLAGLQVEVSVGDHARSVDGPRRTATIESLEFVPGEVTLQVSYAGAGDRYLFQILSDHATFSPVPVESLTGQPGAAVNIARDALSRLARGSTTYGTGTAEEWLRQVGMNLWSEMVPAVIKEQFWQLRGTMASLSIASANDVIPWELLYPVSGDNDNGFLVEQIPVMRRVHDQTRSRRVSVSPPHFIVPEKSPGNALDEVAAIGRHVGPSAAGQPIDDLSALLELLRSGDAGLMHFACHNNFRPDGGGSMIELRNGRFVPVMLSEARLRRTFSRRRPLVFINACHSASEVPQYTEMMGWARQFMAAGAGAFLGTLWDVESRSAAAFADAFYSGFTAGSSLGAATLQGRLAAKAERRGDPTWLAYSAYGDPAATASI</sequence>
<dbReference type="Proteomes" id="UP000632138">
    <property type="component" value="Unassembled WGS sequence"/>
</dbReference>
<feature type="domain" description="CHAT" evidence="1">
    <location>
        <begin position="117"/>
        <end position="358"/>
    </location>
</feature>
<reference evidence="2 3" key="1">
    <citation type="submission" date="2021-01" db="EMBL/GenBank/DDBJ databases">
        <title>Actinoplanes sp. nov. LDG1-06 isolated from lichen.</title>
        <authorList>
            <person name="Saeng-In P."/>
            <person name="Phongsopitanun W."/>
            <person name="Kanchanasin P."/>
            <person name="Yuki M."/>
            <person name="Kudo T."/>
            <person name="Ohkuma M."/>
            <person name="Tanasupawat S."/>
        </authorList>
    </citation>
    <scope>NUCLEOTIDE SEQUENCE [LARGE SCALE GENOMIC DNA]</scope>
    <source>
        <strain evidence="2 3">LDG1-06</strain>
    </source>
</reference>
<accession>A0ABS2AJQ1</accession>
<dbReference type="EMBL" id="JAENHP010000010">
    <property type="protein sequence ID" value="MBM2619476.1"/>
    <property type="molecule type" value="Genomic_DNA"/>
</dbReference>
<dbReference type="InterPro" id="IPR024983">
    <property type="entry name" value="CHAT_dom"/>
</dbReference>
<evidence type="ECO:0000313" key="2">
    <source>
        <dbReference type="EMBL" id="MBM2619476.1"/>
    </source>
</evidence>
<comment type="caution">
    <text evidence="2">The sequence shown here is derived from an EMBL/GenBank/DDBJ whole genome shotgun (WGS) entry which is preliminary data.</text>
</comment>
<protein>
    <submittedName>
        <fullName evidence="2">CHAT domain-containing protein</fullName>
    </submittedName>
</protein>